<dbReference type="CDD" id="cd06261">
    <property type="entry name" value="TM_PBP2"/>
    <property type="match status" value="1"/>
</dbReference>
<organism evidence="9 10">
    <name type="scientific">Candidatus Eisenbergiella merdipullorum</name>
    <dbReference type="NCBI Taxonomy" id="2838553"/>
    <lineage>
        <taxon>Bacteria</taxon>
        <taxon>Bacillati</taxon>
        <taxon>Bacillota</taxon>
        <taxon>Clostridia</taxon>
        <taxon>Lachnospirales</taxon>
        <taxon>Lachnospiraceae</taxon>
        <taxon>Eisenbergiella</taxon>
    </lineage>
</organism>
<gene>
    <name evidence="9" type="ORF">H9717_16565</name>
</gene>
<dbReference type="PROSITE" id="PS50928">
    <property type="entry name" value="ABC_TM1"/>
    <property type="match status" value="1"/>
</dbReference>
<evidence type="ECO:0000256" key="4">
    <source>
        <dbReference type="ARBA" id="ARBA00022692"/>
    </source>
</evidence>
<evidence type="ECO:0000313" key="10">
    <source>
        <dbReference type="Proteomes" id="UP000886858"/>
    </source>
</evidence>
<evidence type="ECO:0000313" key="9">
    <source>
        <dbReference type="EMBL" id="HJA94700.1"/>
    </source>
</evidence>
<evidence type="ECO:0000256" key="3">
    <source>
        <dbReference type="ARBA" id="ARBA00022475"/>
    </source>
</evidence>
<accession>A0A9D2I839</accession>
<evidence type="ECO:0000256" key="6">
    <source>
        <dbReference type="ARBA" id="ARBA00023136"/>
    </source>
</evidence>
<evidence type="ECO:0000256" key="7">
    <source>
        <dbReference type="RuleBase" id="RU363032"/>
    </source>
</evidence>
<feature type="transmembrane region" description="Helical" evidence="7">
    <location>
        <begin position="204"/>
        <end position="227"/>
    </location>
</feature>
<feature type="transmembrane region" description="Helical" evidence="7">
    <location>
        <begin position="272"/>
        <end position="291"/>
    </location>
</feature>
<keyword evidence="3" id="KW-1003">Cell membrane</keyword>
<dbReference type="Proteomes" id="UP000886858">
    <property type="component" value="Unassembled WGS sequence"/>
</dbReference>
<feature type="transmembrane region" description="Helical" evidence="7">
    <location>
        <begin position="119"/>
        <end position="139"/>
    </location>
</feature>
<proteinExistence type="inferred from homology"/>
<keyword evidence="6 7" id="KW-0472">Membrane</keyword>
<feature type="domain" description="ABC transmembrane type-1" evidence="8">
    <location>
        <begin position="84"/>
        <end position="291"/>
    </location>
</feature>
<keyword evidence="5 7" id="KW-1133">Transmembrane helix</keyword>
<evidence type="ECO:0000259" key="8">
    <source>
        <dbReference type="PROSITE" id="PS50928"/>
    </source>
</evidence>
<dbReference type="PANTHER" id="PTHR43744:SF9">
    <property type="entry name" value="POLYGALACTURONAN_RHAMNOGALACTURONAN TRANSPORT SYSTEM PERMEASE PROTEIN YTCP"/>
    <property type="match status" value="1"/>
</dbReference>
<comment type="similarity">
    <text evidence="7">Belongs to the binding-protein-dependent transport system permease family.</text>
</comment>
<reference evidence="9" key="1">
    <citation type="journal article" date="2021" name="PeerJ">
        <title>Extensive microbial diversity within the chicken gut microbiome revealed by metagenomics and culture.</title>
        <authorList>
            <person name="Gilroy R."/>
            <person name="Ravi A."/>
            <person name="Getino M."/>
            <person name="Pursley I."/>
            <person name="Horton D.L."/>
            <person name="Alikhan N.F."/>
            <person name="Baker D."/>
            <person name="Gharbi K."/>
            <person name="Hall N."/>
            <person name="Watson M."/>
            <person name="Adriaenssens E.M."/>
            <person name="Foster-Nyarko E."/>
            <person name="Jarju S."/>
            <person name="Secka A."/>
            <person name="Antonio M."/>
            <person name="Oren A."/>
            <person name="Chaudhuri R.R."/>
            <person name="La Ragione R."/>
            <person name="Hildebrand F."/>
            <person name="Pallen M.J."/>
        </authorList>
    </citation>
    <scope>NUCLEOTIDE SEQUENCE</scope>
    <source>
        <strain evidence="9">CHK179-7159</strain>
    </source>
</reference>
<dbReference type="GO" id="GO:0005886">
    <property type="term" value="C:plasma membrane"/>
    <property type="evidence" value="ECO:0007669"/>
    <property type="project" value="UniProtKB-SubCell"/>
</dbReference>
<evidence type="ECO:0000256" key="5">
    <source>
        <dbReference type="ARBA" id="ARBA00022989"/>
    </source>
</evidence>
<evidence type="ECO:0000256" key="2">
    <source>
        <dbReference type="ARBA" id="ARBA00022448"/>
    </source>
</evidence>
<dbReference type="AlphaFoldDB" id="A0A9D2I839"/>
<dbReference type="Pfam" id="PF00528">
    <property type="entry name" value="BPD_transp_1"/>
    <property type="match status" value="1"/>
</dbReference>
<reference evidence="9" key="2">
    <citation type="submission" date="2021-04" db="EMBL/GenBank/DDBJ databases">
        <authorList>
            <person name="Gilroy R."/>
        </authorList>
    </citation>
    <scope>NUCLEOTIDE SEQUENCE</scope>
    <source>
        <strain evidence="9">CHK179-7159</strain>
    </source>
</reference>
<protein>
    <submittedName>
        <fullName evidence="9">Carbohydrate ABC transporter permease</fullName>
    </submittedName>
</protein>
<dbReference type="EMBL" id="DWYY01000194">
    <property type="protein sequence ID" value="HJA94700.1"/>
    <property type="molecule type" value="Genomic_DNA"/>
</dbReference>
<dbReference type="PANTHER" id="PTHR43744">
    <property type="entry name" value="ABC TRANSPORTER PERMEASE PROTEIN MG189-RELATED-RELATED"/>
    <property type="match status" value="1"/>
</dbReference>
<sequence>MVKRRVPHGTKVKESLPERIFAVCNYIILTVIALLMLYPIINIIAVSFSNYTEYLKTPWMIWPRKITTDAYRLVFHNRFFWRSYLNTILVTAGSTVLSLVVTTLFAWPMARKELKGKPFLMAIMIFTMIFNAGMIPGYLNIQDLHLLDTLWALILPGTFNTFNCVIMMSFFRELPYELVEAAMVDGATEPYVLTKLVIPLSKPVIASITLFLAVGAWNSYFAAQIYIRDRDLWPMALTLKEILVSASTQILEAASDPSALQNAQQEIQSKNIQYASVVVSTLPIMCIYPFLQKYFAKGVMVGSVKG</sequence>
<keyword evidence="4 7" id="KW-0812">Transmembrane</keyword>
<name>A0A9D2I839_9FIRM</name>
<dbReference type="InterPro" id="IPR035906">
    <property type="entry name" value="MetI-like_sf"/>
</dbReference>
<comment type="caution">
    <text evidence="9">The sequence shown here is derived from an EMBL/GenBank/DDBJ whole genome shotgun (WGS) entry which is preliminary data.</text>
</comment>
<evidence type="ECO:0000256" key="1">
    <source>
        <dbReference type="ARBA" id="ARBA00004651"/>
    </source>
</evidence>
<comment type="subcellular location">
    <subcellularLocation>
        <location evidence="1 7">Cell membrane</location>
        <topology evidence="1 7">Multi-pass membrane protein</topology>
    </subcellularLocation>
</comment>
<feature type="transmembrane region" description="Helical" evidence="7">
    <location>
        <begin position="151"/>
        <end position="171"/>
    </location>
</feature>
<dbReference type="Gene3D" id="1.10.3720.10">
    <property type="entry name" value="MetI-like"/>
    <property type="match status" value="1"/>
</dbReference>
<feature type="transmembrane region" description="Helical" evidence="7">
    <location>
        <begin position="84"/>
        <end position="107"/>
    </location>
</feature>
<dbReference type="InterPro" id="IPR000515">
    <property type="entry name" value="MetI-like"/>
</dbReference>
<feature type="transmembrane region" description="Helical" evidence="7">
    <location>
        <begin position="20"/>
        <end position="41"/>
    </location>
</feature>
<keyword evidence="2 7" id="KW-0813">Transport</keyword>
<dbReference type="GO" id="GO:0055085">
    <property type="term" value="P:transmembrane transport"/>
    <property type="evidence" value="ECO:0007669"/>
    <property type="project" value="InterPro"/>
</dbReference>
<dbReference type="SUPFAM" id="SSF161098">
    <property type="entry name" value="MetI-like"/>
    <property type="match status" value="1"/>
</dbReference>